<evidence type="ECO:0000256" key="6">
    <source>
        <dbReference type="ARBA" id="ARBA00022989"/>
    </source>
</evidence>
<accession>A0A1C5A315</accession>
<dbReference type="EMBL" id="FMCX01000007">
    <property type="protein sequence ID" value="SCF39434.1"/>
    <property type="molecule type" value="Genomic_DNA"/>
</dbReference>
<evidence type="ECO:0000256" key="9">
    <source>
        <dbReference type="SAM" id="MobiDB-lite"/>
    </source>
</evidence>
<feature type="transmembrane region" description="Helical" evidence="8">
    <location>
        <begin position="144"/>
        <end position="167"/>
    </location>
</feature>
<evidence type="ECO:0000256" key="1">
    <source>
        <dbReference type="ARBA" id="ARBA00004429"/>
    </source>
</evidence>
<reference evidence="12" key="1">
    <citation type="submission" date="2016-06" db="EMBL/GenBank/DDBJ databases">
        <authorList>
            <person name="Varghese N."/>
            <person name="Submissions Spin"/>
        </authorList>
    </citation>
    <scope>NUCLEOTIDE SEQUENCE [LARGE SCALE GENOMIC DNA]</scope>
    <source>
        <strain evidence="12">DSM 44830</strain>
    </source>
</reference>
<sequence length="534" mass="55009">MTATTTGVGPARTGPARSGVPAGLRRLAPRPALLAASTAAVAVALVPLVYLGVRTAEAGADRIAAELWTSRVGLLALRSLALAAVVTAACVLIGVGAAWLVTRTDLPGRRLFAVLAALPLAVPTYIAAFAWVSTVDRLEGFWPAALVLTLCSYPYVFLPVAAALHGADPAQEEVSRSLGRGGWRTFTDVTLRQIRPATAAGALLVALYVLSDFGAVSILRADTFTRAIFIAFDLGFDRTGALVLSCVLVALTVLLLGGETLTRRRGARYARLGGARRPPLRLRLGAARWPALAALVGVAALALGVPAVSLARRLAAGVSRPGALTEVLAAAGNSLTFSLAGAALTMLLALPLGLLTARAPGPLATALDRLAYLAHALPGVVIGLSLIFFGITVAYPLYQTRWLLALAYATLFLPLAVGAVAGAAGQAPPGLEEVARSLGRGPWTVLRTVTLPLTLPGIGAGAALVFLTGMKELPATLLLRPTGTDTLATELWTNTAVGAYAAAAPYAALLVAISAVPTWLLVARSGLLEKEDRR</sequence>
<comment type="subcellular location">
    <subcellularLocation>
        <location evidence="1">Cell inner membrane</location>
        <topology evidence="1">Multi-pass membrane protein</topology>
    </subcellularLocation>
    <subcellularLocation>
        <location evidence="8">Cell membrane</location>
        <topology evidence="8">Multi-pass membrane protein</topology>
    </subcellularLocation>
</comment>
<dbReference type="Gene3D" id="1.10.3720.10">
    <property type="entry name" value="MetI-like"/>
    <property type="match status" value="2"/>
</dbReference>
<feature type="transmembrane region" description="Helical" evidence="8">
    <location>
        <begin position="239"/>
        <end position="258"/>
    </location>
</feature>
<feature type="transmembrane region" description="Helical" evidence="8">
    <location>
        <begin position="286"/>
        <end position="308"/>
    </location>
</feature>
<evidence type="ECO:0000256" key="7">
    <source>
        <dbReference type="ARBA" id="ARBA00023136"/>
    </source>
</evidence>
<feature type="transmembrane region" description="Helical" evidence="8">
    <location>
        <begin position="73"/>
        <end position="99"/>
    </location>
</feature>
<evidence type="ECO:0000259" key="10">
    <source>
        <dbReference type="PROSITE" id="PS50928"/>
    </source>
</evidence>
<feature type="domain" description="ABC transmembrane type-1" evidence="10">
    <location>
        <begin position="76"/>
        <end position="257"/>
    </location>
</feature>
<comment type="similarity">
    <text evidence="8">Belongs to the binding-protein-dependent transport system permease family.</text>
</comment>
<dbReference type="AlphaFoldDB" id="A0A1C5A315"/>
<protein>
    <submittedName>
        <fullName evidence="11">Iron(III) transport system permease protein</fullName>
    </submittedName>
</protein>
<feature type="transmembrane region" description="Helical" evidence="8">
    <location>
        <begin position="111"/>
        <end position="132"/>
    </location>
</feature>
<keyword evidence="7 8" id="KW-0472">Membrane</keyword>
<dbReference type="Proteomes" id="UP000199504">
    <property type="component" value="Unassembled WGS sequence"/>
</dbReference>
<dbReference type="InterPro" id="IPR035906">
    <property type="entry name" value="MetI-like_sf"/>
</dbReference>
<feature type="transmembrane region" description="Helical" evidence="8">
    <location>
        <begin position="499"/>
        <end position="523"/>
    </location>
</feature>
<evidence type="ECO:0000256" key="3">
    <source>
        <dbReference type="ARBA" id="ARBA00022475"/>
    </source>
</evidence>
<dbReference type="PROSITE" id="PS50928">
    <property type="entry name" value="ABC_TM1"/>
    <property type="match status" value="2"/>
</dbReference>
<feature type="domain" description="ABC transmembrane type-1" evidence="10">
    <location>
        <begin position="331"/>
        <end position="521"/>
    </location>
</feature>
<evidence type="ECO:0000256" key="8">
    <source>
        <dbReference type="RuleBase" id="RU363032"/>
    </source>
</evidence>
<evidence type="ECO:0000313" key="12">
    <source>
        <dbReference type="Proteomes" id="UP000199504"/>
    </source>
</evidence>
<feature type="transmembrane region" description="Helical" evidence="8">
    <location>
        <begin position="328"/>
        <end position="350"/>
    </location>
</feature>
<keyword evidence="5 8" id="KW-0812">Transmembrane</keyword>
<evidence type="ECO:0000313" key="11">
    <source>
        <dbReference type="EMBL" id="SCF39434.1"/>
    </source>
</evidence>
<evidence type="ECO:0000256" key="2">
    <source>
        <dbReference type="ARBA" id="ARBA00022448"/>
    </source>
</evidence>
<organism evidence="11 12">
    <name type="scientific">Micromonospora mirobrigensis</name>
    <dbReference type="NCBI Taxonomy" id="262898"/>
    <lineage>
        <taxon>Bacteria</taxon>
        <taxon>Bacillati</taxon>
        <taxon>Actinomycetota</taxon>
        <taxon>Actinomycetes</taxon>
        <taxon>Micromonosporales</taxon>
        <taxon>Micromonosporaceae</taxon>
        <taxon>Micromonospora</taxon>
    </lineage>
</organism>
<feature type="transmembrane region" description="Helical" evidence="8">
    <location>
        <begin position="32"/>
        <end position="53"/>
    </location>
</feature>
<dbReference type="InterPro" id="IPR000515">
    <property type="entry name" value="MetI-like"/>
</dbReference>
<keyword evidence="2 8" id="KW-0813">Transport</keyword>
<dbReference type="STRING" id="262898.GA0070564_107215"/>
<feature type="transmembrane region" description="Helical" evidence="8">
    <location>
        <begin position="370"/>
        <end position="396"/>
    </location>
</feature>
<dbReference type="GO" id="GO:0055085">
    <property type="term" value="P:transmembrane transport"/>
    <property type="evidence" value="ECO:0007669"/>
    <property type="project" value="InterPro"/>
</dbReference>
<keyword evidence="3" id="KW-1003">Cell membrane</keyword>
<evidence type="ECO:0000256" key="4">
    <source>
        <dbReference type="ARBA" id="ARBA00022519"/>
    </source>
</evidence>
<dbReference type="Pfam" id="PF00528">
    <property type="entry name" value="BPD_transp_1"/>
    <property type="match status" value="2"/>
</dbReference>
<dbReference type="GO" id="GO:0005886">
    <property type="term" value="C:plasma membrane"/>
    <property type="evidence" value="ECO:0007669"/>
    <property type="project" value="UniProtKB-SubCell"/>
</dbReference>
<keyword evidence="12" id="KW-1185">Reference proteome</keyword>
<feature type="transmembrane region" description="Helical" evidence="8">
    <location>
        <begin position="402"/>
        <end position="424"/>
    </location>
</feature>
<keyword evidence="4" id="KW-0997">Cell inner membrane</keyword>
<dbReference type="CDD" id="cd06261">
    <property type="entry name" value="TM_PBP2"/>
    <property type="match status" value="2"/>
</dbReference>
<evidence type="ECO:0000256" key="5">
    <source>
        <dbReference type="ARBA" id="ARBA00022692"/>
    </source>
</evidence>
<feature type="region of interest" description="Disordered" evidence="9">
    <location>
        <begin position="1"/>
        <end position="22"/>
    </location>
</feature>
<feature type="transmembrane region" description="Helical" evidence="8">
    <location>
        <begin position="199"/>
        <end position="219"/>
    </location>
</feature>
<name>A0A1C5A315_9ACTN</name>
<dbReference type="SUPFAM" id="SSF161098">
    <property type="entry name" value="MetI-like"/>
    <property type="match status" value="2"/>
</dbReference>
<dbReference type="PANTHER" id="PTHR43357">
    <property type="entry name" value="INNER MEMBRANE ABC TRANSPORTER PERMEASE PROTEIN YDCV"/>
    <property type="match status" value="1"/>
</dbReference>
<gene>
    <name evidence="11" type="ORF">GA0070564_107215</name>
</gene>
<keyword evidence="6 8" id="KW-1133">Transmembrane helix</keyword>
<proteinExistence type="inferred from homology"/>
<dbReference type="PANTHER" id="PTHR43357:SF3">
    <property type="entry name" value="FE(3+)-TRANSPORT SYSTEM PERMEASE PROTEIN FBPB 2"/>
    <property type="match status" value="1"/>
</dbReference>
<feature type="transmembrane region" description="Helical" evidence="8">
    <location>
        <begin position="445"/>
        <end position="467"/>
    </location>
</feature>